<dbReference type="GO" id="GO:0004315">
    <property type="term" value="F:3-oxoacyl-[acyl-carrier-protein] synthase activity"/>
    <property type="evidence" value="ECO:0007669"/>
    <property type="project" value="InterPro"/>
</dbReference>
<dbReference type="InParanoid" id="A0A0R2G7W9"/>
<feature type="active site" evidence="9">
    <location>
        <position position="279"/>
    </location>
</feature>
<evidence type="ECO:0000313" key="12">
    <source>
        <dbReference type="EMBL" id="KRN33258.1"/>
    </source>
</evidence>
<dbReference type="NCBIfam" id="TIGR00747">
    <property type="entry name" value="fabH"/>
    <property type="match status" value="1"/>
</dbReference>
<dbReference type="Pfam" id="PF08541">
    <property type="entry name" value="ACP_syn_III_C"/>
    <property type="match status" value="1"/>
</dbReference>
<keyword evidence="5 9" id="KW-0443">Lipid metabolism</keyword>
<comment type="function">
    <text evidence="9">Catalyzes the condensation reaction of fatty acid synthesis by the addition to an acyl acceptor of two carbons from malonyl-ACP. Catalyzes the first condensation reaction which initiates fatty acid synthesis and may therefore play a role in governing the total rate of fatty acid production. Possesses both acetoacetyl-ACP synthase and acetyl transacylase activities. Its substrate specificity determines the biosynthesis of branched-chain and/or straight-chain of fatty acids.</text>
</comment>
<organism evidence="12 13">
    <name type="scientific">Weissella halotolerans DSM 20190</name>
    <dbReference type="NCBI Taxonomy" id="1123500"/>
    <lineage>
        <taxon>Bacteria</taxon>
        <taxon>Bacillati</taxon>
        <taxon>Bacillota</taxon>
        <taxon>Bacilli</taxon>
        <taxon>Lactobacillales</taxon>
        <taxon>Lactobacillaceae</taxon>
        <taxon>Weissella</taxon>
    </lineage>
</organism>
<evidence type="ECO:0000259" key="10">
    <source>
        <dbReference type="Pfam" id="PF08541"/>
    </source>
</evidence>
<dbReference type="GO" id="GO:0006633">
    <property type="term" value="P:fatty acid biosynthetic process"/>
    <property type="evidence" value="ECO:0007669"/>
    <property type="project" value="UniProtKB-UniRule"/>
</dbReference>
<evidence type="ECO:0000256" key="7">
    <source>
        <dbReference type="ARBA" id="ARBA00023268"/>
    </source>
</evidence>
<proteinExistence type="inferred from homology"/>
<dbReference type="OrthoDB" id="9815506at2"/>
<comment type="caution">
    <text evidence="12">The sequence shown here is derived from an EMBL/GenBank/DDBJ whole genome shotgun (WGS) entry which is preliminary data.</text>
</comment>
<keyword evidence="9" id="KW-0963">Cytoplasm</keyword>
<evidence type="ECO:0000256" key="4">
    <source>
        <dbReference type="ARBA" id="ARBA00022832"/>
    </source>
</evidence>
<dbReference type="PANTHER" id="PTHR43091">
    <property type="entry name" value="3-OXOACYL-[ACYL-CARRIER-PROTEIN] SYNTHASE"/>
    <property type="match status" value="1"/>
</dbReference>
<feature type="active site" evidence="9">
    <location>
        <position position="249"/>
    </location>
</feature>
<dbReference type="UniPathway" id="UPA00094"/>
<dbReference type="GO" id="GO:0005737">
    <property type="term" value="C:cytoplasm"/>
    <property type="evidence" value="ECO:0007669"/>
    <property type="project" value="UniProtKB-SubCell"/>
</dbReference>
<keyword evidence="8 9" id="KW-0012">Acyltransferase</keyword>
<dbReference type="PATRIC" id="fig|1123500.6.peg.55"/>
<dbReference type="GO" id="GO:0033818">
    <property type="term" value="F:beta-ketoacyl-acyl-carrier-protein synthase III activity"/>
    <property type="evidence" value="ECO:0007669"/>
    <property type="project" value="UniProtKB-UniRule"/>
</dbReference>
<protein>
    <recommendedName>
        <fullName evidence="9">Beta-ketoacyl-[acyl-carrier-protein] synthase III</fullName>
        <shortName evidence="9">Beta-ketoacyl-ACP synthase III</shortName>
        <shortName evidence="9">KAS III</shortName>
        <ecNumber evidence="9">2.3.1.180</ecNumber>
    </recommendedName>
    <alternativeName>
        <fullName evidence="9">3-oxoacyl-[acyl-carrier-protein] synthase 3</fullName>
    </alternativeName>
    <alternativeName>
        <fullName evidence="9">3-oxoacyl-[acyl-carrier-protein] synthase III</fullName>
    </alternativeName>
</protein>
<comment type="similarity">
    <text evidence="1 9">Belongs to the thiolase-like superfamily. FabH family.</text>
</comment>
<dbReference type="PANTHER" id="PTHR43091:SF1">
    <property type="entry name" value="BETA-KETOACYL-[ACYL-CARRIER-PROTEIN] SYNTHASE III, CHLOROPLASTIC"/>
    <property type="match status" value="1"/>
</dbReference>
<feature type="domain" description="Beta-ketoacyl-[acyl-carrier-protein] synthase III C-terminal" evidence="10">
    <location>
        <begin position="233"/>
        <end position="322"/>
    </location>
</feature>
<dbReference type="STRING" id="1123500.GCA_000420365_00446"/>
<dbReference type="Gene3D" id="3.40.47.10">
    <property type="match status" value="1"/>
</dbReference>
<evidence type="ECO:0000256" key="3">
    <source>
        <dbReference type="ARBA" id="ARBA00022679"/>
    </source>
</evidence>
<sequence>MENFSIVASDHYVPSRIVTNDELSHMMTTSDEWITSRTGIRQRHVVMDEGTTDLAVRVAEGLLTKAQWSADDLDFIIVGTMSPDTLMPSVAAAVQGRIGANKAFAFDLSAACSGLVFSLSMAASLLSNRYRRGLVIGTETLSRLVDWTDRTTAVLFGDGAAGFLVQATQDPVGLMGEQLATFGSEGKALTAGQLGSQSAFTEPTATELSFSMNGRQVYNFATRQVPDAIQSALKRSGLTLQDVDVFLLHQANARIIQSIAKHLKQPLEKFPINVGDYGNTSAASIGILYSELAKQDVLHPGQTIVLAGFGGGLTAGALVVRI</sequence>
<dbReference type="Proteomes" id="UP000051296">
    <property type="component" value="Unassembled WGS sequence"/>
</dbReference>
<dbReference type="InterPro" id="IPR004655">
    <property type="entry name" value="FabH"/>
</dbReference>
<evidence type="ECO:0000259" key="11">
    <source>
        <dbReference type="Pfam" id="PF08545"/>
    </source>
</evidence>
<evidence type="ECO:0000256" key="6">
    <source>
        <dbReference type="ARBA" id="ARBA00023160"/>
    </source>
</evidence>
<dbReference type="NCBIfam" id="NF006829">
    <property type="entry name" value="PRK09352.1"/>
    <property type="match status" value="1"/>
</dbReference>
<dbReference type="AlphaFoldDB" id="A0A0R2G7W9"/>
<evidence type="ECO:0000256" key="2">
    <source>
        <dbReference type="ARBA" id="ARBA00022516"/>
    </source>
</evidence>
<dbReference type="InterPro" id="IPR016039">
    <property type="entry name" value="Thiolase-like"/>
</dbReference>
<keyword evidence="3 9" id="KW-0808">Transferase</keyword>
<dbReference type="HAMAP" id="MF_01815">
    <property type="entry name" value="FabH"/>
    <property type="match status" value="1"/>
</dbReference>
<evidence type="ECO:0000256" key="9">
    <source>
        <dbReference type="HAMAP-Rule" id="MF_01815"/>
    </source>
</evidence>
<comment type="subunit">
    <text evidence="9">Homodimer.</text>
</comment>
<comment type="catalytic activity">
    <reaction evidence="9">
        <text>malonyl-[ACP] + acetyl-CoA + H(+) = 3-oxobutanoyl-[ACP] + CO2 + CoA</text>
        <dbReference type="Rhea" id="RHEA:12080"/>
        <dbReference type="Rhea" id="RHEA-COMP:9623"/>
        <dbReference type="Rhea" id="RHEA-COMP:9625"/>
        <dbReference type="ChEBI" id="CHEBI:15378"/>
        <dbReference type="ChEBI" id="CHEBI:16526"/>
        <dbReference type="ChEBI" id="CHEBI:57287"/>
        <dbReference type="ChEBI" id="CHEBI:57288"/>
        <dbReference type="ChEBI" id="CHEBI:78449"/>
        <dbReference type="ChEBI" id="CHEBI:78450"/>
        <dbReference type="EC" id="2.3.1.180"/>
    </reaction>
</comment>
<dbReference type="RefSeq" id="WP_022791245.1">
    <property type="nucleotide sequence ID" value="NZ_ATUU01000001.1"/>
</dbReference>
<reference evidence="12 13" key="1">
    <citation type="journal article" date="2015" name="Genome Announc.">
        <title>Expanding the biotechnology potential of lactobacilli through comparative genomics of 213 strains and associated genera.</title>
        <authorList>
            <person name="Sun Z."/>
            <person name="Harris H.M."/>
            <person name="McCann A."/>
            <person name="Guo C."/>
            <person name="Argimon S."/>
            <person name="Zhang W."/>
            <person name="Yang X."/>
            <person name="Jeffery I.B."/>
            <person name="Cooney J.C."/>
            <person name="Kagawa T.F."/>
            <person name="Liu W."/>
            <person name="Song Y."/>
            <person name="Salvetti E."/>
            <person name="Wrobel A."/>
            <person name="Rasinkangas P."/>
            <person name="Parkhill J."/>
            <person name="Rea M.C."/>
            <person name="O'Sullivan O."/>
            <person name="Ritari J."/>
            <person name="Douillard F.P."/>
            <person name="Paul Ross R."/>
            <person name="Yang R."/>
            <person name="Briner A.E."/>
            <person name="Felis G.E."/>
            <person name="de Vos W.M."/>
            <person name="Barrangou R."/>
            <person name="Klaenhammer T.R."/>
            <person name="Caufield P.W."/>
            <person name="Cui Y."/>
            <person name="Zhang H."/>
            <person name="O'Toole P.W."/>
        </authorList>
    </citation>
    <scope>NUCLEOTIDE SEQUENCE [LARGE SCALE GENOMIC DNA]</scope>
    <source>
        <strain evidence="12 13">DSM 20190</strain>
    </source>
</reference>
<feature type="domain" description="Beta-ketoacyl-[acyl-carrier-protein] synthase III N-terminal" evidence="11">
    <location>
        <begin position="106"/>
        <end position="180"/>
    </location>
</feature>
<dbReference type="SUPFAM" id="SSF53901">
    <property type="entry name" value="Thiolase-like"/>
    <property type="match status" value="1"/>
</dbReference>
<dbReference type="EMBL" id="JQAX01000001">
    <property type="protein sequence ID" value="KRN33258.1"/>
    <property type="molecule type" value="Genomic_DNA"/>
</dbReference>
<dbReference type="InterPro" id="IPR013751">
    <property type="entry name" value="ACP_syn_III_N"/>
</dbReference>
<evidence type="ECO:0000313" key="13">
    <source>
        <dbReference type="Proteomes" id="UP000051296"/>
    </source>
</evidence>
<feature type="active site" evidence="9">
    <location>
        <position position="112"/>
    </location>
</feature>
<dbReference type="EC" id="2.3.1.180" evidence="9"/>
<dbReference type="CDD" id="cd00830">
    <property type="entry name" value="KAS_III"/>
    <property type="match status" value="1"/>
</dbReference>
<dbReference type="Pfam" id="PF08545">
    <property type="entry name" value="ACP_syn_III"/>
    <property type="match status" value="1"/>
</dbReference>
<dbReference type="InterPro" id="IPR013747">
    <property type="entry name" value="ACP_syn_III_C"/>
</dbReference>
<gene>
    <name evidence="9" type="primary">fabH</name>
    <name evidence="12" type="ORF">IV68_GL000056</name>
</gene>
<feature type="region of interest" description="ACP-binding" evidence="9">
    <location>
        <begin position="250"/>
        <end position="254"/>
    </location>
</feature>
<keyword evidence="2 9" id="KW-0444">Lipid biosynthesis</keyword>
<keyword evidence="6 9" id="KW-0275">Fatty acid biosynthesis</keyword>
<comment type="domain">
    <text evidence="9">The last Arg residue of the ACP-binding site is essential for the weak association between ACP/AcpP and FabH.</text>
</comment>
<evidence type="ECO:0000256" key="5">
    <source>
        <dbReference type="ARBA" id="ARBA00023098"/>
    </source>
</evidence>
<keyword evidence="13" id="KW-1185">Reference proteome</keyword>
<keyword evidence="4 9" id="KW-0276">Fatty acid metabolism</keyword>
<keyword evidence="7 9" id="KW-0511">Multifunctional enzyme</keyword>
<name>A0A0R2G7W9_9LACO</name>
<comment type="subcellular location">
    <subcellularLocation>
        <location evidence="9">Cytoplasm</location>
    </subcellularLocation>
</comment>
<dbReference type="FunCoup" id="A0A0R2G7W9">
    <property type="interactions" value="291"/>
</dbReference>
<comment type="pathway">
    <text evidence="9">Lipid metabolism; fatty acid biosynthesis.</text>
</comment>
<dbReference type="eggNOG" id="COG0332">
    <property type="taxonomic scope" value="Bacteria"/>
</dbReference>
<accession>A0A0R2G7W9</accession>
<evidence type="ECO:0000256" key="1">
    <source>
        <dbReference type="ARBA" id="ARBA00008642"/>
    </source>
</evidence>
<evidence type="ECO:0000256" key="8">
    <source>
        <dbReference type="ARBA" id="ARBA00023315"/>
    </source>
</evidence>